<dbReference type="InterPro" id="IPR011101">
    <property type="entry name" value="DUF5131"/>
</dbReference>
<sequence length="251" mass="29232">MKETQIEWAKNPDGTQGYTWNPITGCLNGCSYCYARRLANTRLRERYMANKNWDTKTPDGYEGYPNLDPFYPRFWPERLEPGRKMPRNAGVFVCDMSDLFGIGVPYHWTKAVIDFILLRPDCRFYLLTKQPQNLLKFSPFPDNCWVGVSATNSDMFETAFRTLMRITARVKYVSFEPLLDWTRTEGLINPIKHLDWLIIGAQTKPYKPPQIEWVEEIKLAADKAGIPVFMKDNLKTLFQGKNLTLRQAMPK</sequence>
<name>A0A6M3JKS4_9ZZZZ</name>
<evidence type="ECO:0000313" key="2">
    <source>
        <dbReference type="EMBL" id="QJA91154.1"/>
    </source>
</evidence>
<organism evidence="1">
    <name type="scientific">viral metagenome</name>
    <dbReference type="NCBI Taxonomy" id="1070528"/>
    <lineage>
        <taxon>unclassified sequences</taxon>
        <taxon>metagenomes</taxon>
        <taxon>organismal metagenomes</taxon>
    </lineage>
</organism>
<dbReference type="EMBL" id="MT141801">
    <property type="protein sequence ID" value="QJA70543.1"/>
    <property type="molecule type" value="Genomic_DNA"/>
</dbReference>
<evidence type="ECO:0000313" key="1">
    <source>
        <dbReference type="EMBL" id="QJA70543.1"/>
    </source>
</evidence>
<accession>A0A6M3JKS4</accession>
<dbReference type="AlphaFoldDB" id="A0A6M3JKS4"/>
<dbReference type="Pfam" id="PF07505">
    <property type="entry name" value="DUF5131"/>
    <property type="match status" value="1"/>
</dbReference>
<reference evidence="1" key="1">
    <citation type="submission" date="2020-03" db="EMBL/GenBank/DDBJ databases">
        <title>The deep terrestrial virosphere.</title>
        <authorList>
            <person name="Holmfeldt K."/>
            <person name="Nilsson E."/>
            <person name="Simone D."/>
            <person name="Lopez-Fernandez M."/>
            <person name="Wu X."/>
            <person name="de Brujin I."/>
            <person name="Lundin D."/>
            <person name="Andersson A."/>
            <person name="Bertilsson S."/>
            <person name="Dopson M."/>
        </authorList>
    </citation>
    <scope>NUCLEOTIDE SEQUENCE</scope>
    <source>
        <strain evidence="1">MM415A03678</strain>
        <strain evidence="2">MM415B03450</strain>
    </source>
</reference>
<gene>
    <name evidence="1" type="ORF">MM415A03678_0010</name>
    <name evidence="2" type="ORF">MM415B03450_0014</name>
</gene>
<evidence type="ECO:0008006" key="3">
    <source>
        <dbReference type="Google" id="ProtNLM"/>
    </source>
</evidence>
<dbReference type="EMBL" id="MT142965">
    <property type="protein sequence ID" value="QJA91154.1"/>
    <property type="molecule type" value="Genomic_DNA"/>
</dbReference>
<proteinExistence type="predicted"/>
<protein>
    <recommendedName>
        <fullName evidence="3">DUF5131 family protein</fullName>
    </recommendedName>
</protein>